<name>A0AAV7Y8B0_9EUKA</name>
<reference evidence="1" key="1">
    <citation type="submission" date="2022-08" db="EMBL/GenBank/DDBJ databases">
        <title>Novel sulphate-reducing endosymbionts in the free-living metamonad Anaeramoeba.</title>
        <authorList>
            <person name="Jerlstrom-Hultqvist J."/>
            <person name="Cepicka I."/>
            <person name="Gallot-Lavallee L."/>
            <person name="Salas-Leiva D."/>
            <person name="Curtis B.A."/>
            <person name="Zahonova K."/>
            <person name="Pipaliya S."/>
            <person name="Dacks J."/>
            <person name="Roger A.J."/>
        </authorList>
    </citation>
    <scope>NUCLEOTIDE SEQUENCE</scope>
    <source>
        <strain evidence="1">Busselton2</strain>
    </source>
</reference>
<protein>
    <submittedName>
        <fullName evidence="1">Uncharacterized protein</fullName>
    </submittedName>
</protein>
<comment type="caution">
    <text evidence="1">The sequence shown here is derived from an EMBL/GenBank/DDBJ whole genome shotgun (WGS) entry which is preliminary data.</text>
</comment>
<sequence length="300" mass="34536">MSQNTIEIEFENTNDEEIARHQFIEFSSSSGTDTEKEQLANGICSQNEGLNITQGEMNNVSEEGNNLNQQDMNMNEQAINPPQVDQGYIIEEDRNIPQDDQNGVSEEAINLGQDDQNITNGQVLCQDPQNYILTEEEIVELHQKRIGSIFEQATIVGQREIKQRNLVFRIFREYPKLMLISDDIEMIASAVCLCERKNIKPFSVKFIRRIFRINRGKIYRAKRAIKVGRKVGKNGRPCLLNKAEEDFIVERLKILSLIGWAPTLDETVEIANEIITSWLQIDFKVQRQLITSNMWVHAFC</sequence>
<organism evidence="1 2">
    <name type="scientific">Anaeramoeba flamelloides</name>
    <dbReference type="NCBI Taxonomy" id="1746091"/>
    <lineage>
        <taxon>Eukaryota</taxon>
        <taxon>Metamonada</taxon>
        <taxon>Anaeramoebidae</taxon>
        <taxon>Anaeramoeba</taxon>
    </lineage>
</organism>
<evidence type="ECO:0000313" key="1">
    <source>
        <dbReference type="EMBL" id="KAJ3423708.1"/>
    </source>
</evidence>
<gene>
    <name evidence="1" type="ORF">M0812_30242</name>
</gene>
<dbReference type="EMBL" id="JANTQA010000076">
    <property type="protein sequence ID" value="KAJ3423708.1"/>
    <property type="molecule type" value="Genomic_DNA"/>
</dbReference>
<proteinExistence type="predicted"/>
<dbReference type="Proteomes" id="UP001146793">
    <property type="component" value="Unassembled WGS sequence"/>
</dbReference>
<dbReference type="AlphaFoldDB" id="A0AAV7Y8B0"/>
<evidence type="ECO:0000313" key="2">
    <source>
        <dbReference type="Proteomes" id="UP001146793"/>
    </source>
</evidence>
<accession>A0AAV7Y8B0</accession>